<name>A0A8C9TUE2_SCLFO</name>
<keyword evidence="1" id="KW-0391">Immunity</keyword>
<dbReference type="InterPro" id="IPR036179">
    <property type="entry name" value="Ig-like_dom_sf"/>
</dbReference>
<evidence type="ECO:0000256" key="2">
    <source>
        <dbReference type="ARBA" id="ARBA00023130"/>
    </source>
</evidence>
<accession>A0A8C9TUE2</accession>
<evidence type="ECO:0000259" key="4">
    <source>
        <dbReference type="PROSITE" id="PS50835"/>
    </source>
</evidence>
<feature type="domain" description="Ig-like" evidence="4">
    <location>
        <begin position="1"/>
        <end position="89"/>
    </location>
</feature>
<reference evidence="5" key="2">
    <citation type="submission" date="2025-08" db="UniProtKB">
        <authorList>
            <consortium name="Ensembl"/>
        </authorList>
    </citation>
    <scope>IDENTIFICATION</scope>
</reference>
<reference evidence="5 6" key="1">
    <citation type="submission" date="2019-04" db="EMBL/GenBank/DDBJ databases">
        <authorList>
            <consortium name="Wellcome Sanger Institute Data Sharing"/>
        </authorList>
    </citation>
    <scope>NUCLEOTIDE SEQUENCE [LARGE SCALE GENOMIC DNA]</scope>
</reference>
<dbReference type="Gene3D" id="2.60.40.10">
    <property type="entry name" value="Immunoglobulins"/>
    <property type="match status" value="2"/>
</dbReference>
<dbReference type="InterPro" id="IPR013106">
    <property type="entry name" value="Ig_V-set"/>
</dbReference>
<evidence type="ECO:0000313" key="6">
    <source>
        <dbReference type="Proteomes" id="UP000694397"/>
    </source>
</evidence>
<evidence type="ECO:0000256" key="3">
    <source>
        <dbReference type="ARBA" id="ARBA00043265"/>
    </source>
</evidence>
<dbReference type="Ensembl" id="ENSSFOT00015072433.1">
    <property type="protein sequence ID" value="ENSSFOP00015053050.1"/>
    <property type="gene ID" value="ENSSFOG00015031507.1"/>
</dbReference>
<keyword evidence="3" id="KW-1280">Immunoglobulin</keyword>
<proteinExistence type="predicted"/>
<sequence>EMKTVKKPGESHRLTCTFLDSFSSDWIAWIRQPPWKPLGWIVYISDDSSIINYGSSFESRFTMSRVNNLKDEDTAVYYCEGNSEWRLLSSCVSTGAQTALTSVFALSPCCSRGNAELLSLGCLASGYFPADSVTFKWMDADGKLVSDFLLYPSVKSGVT</sequence>
<dbReference type="Pfam" id="PF07686">
    <property type="entry name" value="V-set"/>
    <property type="match status" value="1"/>
</dbReference>
<dbReference type="GO" id="GO:0019814">
    <property type="term" value="C:immunoglobulin complex"/>
    <property type="evidence" value="ECO:0007669"/>
    <property type="project" value="UniProtKB-KW"/>
</dbReference>
<keyword evidence="2" id="KW-1064">Adaptive immunity</keyword>
<dbReference type="InterPro" id="IPR013783">
    <property type="entry name" value="Ig-like_fold"/>
</dbReference>
<dbReference type="Proteomes" id="UP000694397">
    <property type="component" value="Chromosome 3"/>
</dbReference>
<organism evidence="5 6">
    <name type="scientific">Scleropages formosus</name>
    <name type="common">Asian bonytongue</name>
    <name type="synonym">Osteoglossum formosum</name>
    <dbReference type="NCBI Taxonomy" id="113540"/>
    <lineage>
        <taxon>Eukaryota</taxon>
        <taxon>Metazoa</taxon>
        <taxon>Chordata</taxon>
        <taxon>Craniata</taxon>
        <taxon>Vertebrata</taxon>
        <taxon>Euteleostomi</taxon>
        <taxon>Actinopterygii</taxon>
        <taxon>Neopterygii</taxon>
        <taxon>Teleostei</taxon>
        <taxon>Osteoglossocephala</taxon>
        <taxon>Osteoglossomorpha</taxon>
        <taxon>Osteoglossiformes</taxon>
        <taxon>Osteoglossidae</taxon>
        <taxon>Scleropages</taxon>
    </lineage>
</organism>
<dbReference type="SMART" id="SM00406">
    <property type="entry name" value="IGv"/>
    <property type="match status" value="1"/>
</dbReference>
<keyword evidence="6" id="KW-1185">Reference proteome</keyword>
<dbReference type="PANTHER" id="PTHR23266">
    <property type="entry name" value="IMMUNOGLOBULIN HEAVY CHAIN"/>
    <property type="match status" value="1"/>
</dbReference>
<dbReference type="GO" id="GO:0002250">
    <property type="term" value="P:adaptive immune response"/>
    <property type="evidence" value="ECO:0007669"/>
    <property type="project" value="UniProtKB-KW"/>
</dbReference>
<dbReference type="SUPFAM" id="SSF48726">
    <property type="entry name" value="Immunoglobulin"/>
    <property type="match status" value="2"/>
</dbReference>
<dbReference type="InterPro" id="IPR007110">
    <property type="entry name" value="Ig-like_dom"/>
</dbReference>
<dbReference type="PROSITE" id="PS50835">
    <property type="entry name" value="IG_LIKE"/>
    <property type="match status" value="1"/>
</dbReference>
<protein>
    <recommendedName>
        <fullName evidence="4">Ig-like domain-containing protein</fullName>
    </recommendedName>
</protein>
<evidence type="ECO:0000256" key="1">
    <source>
        <dbReference type="ARBA" id="ARBA00022859"/>
    </source>
</evidence>
<reference evidence="5" key="3">
    <citation type="submission" date="2025-09" db="UniProtKB">
        <authorList>
            <consortium name="Ensembl"/>
        </authorList>
    </citation>
    <scope>IDENTIFICATION</scope>
</reference>
<evidence type="ECO:0000313" key="5">
    <source>
        <dbReference type="Ensembl" id="ENSSFOP00015053050.1"/>
    </source>
</evidence>
<dbReference type="GeneTree" id="ENSGT01150000286938"/>
<dbReference type="InterPro" id="IPR050199">
    <property type="entry name" value="IgHV"/>
</dbReference>
<dbReference type="GO" id="GO:0005576">
    <property type="term" value="C:extracellular region"/>
    <property type="evidence" value="ECO:0007669"/>
    <property type="project" value="UniProtKB-ARBA"/>
</dbReference>
<dbReference type="AlphaFoldDB" id="A0A8C9TUE2"/>